<dbReference type="EMBL" id="LT629748">
    <property type="protein sequence ID" value="SDS67423.1"/>
    <property type="molecule type" value="Genomic_DNA"/>
</dbReference>
<organism evidence="1 2">
    <name type="scientific">Halopseudomonas litoralis</name>
    <dbReference type="NCBI Taxonomy" id="797277"/>
    <lineage>
        <taxon>Bacteria</taxon>
        <taxon>Pseudomonadati</taxon>
        <taxon>Pseudomonadota</taxon>
        <taxon>Gammaproteobacteria</taxon>
        <taxon>Pseudomonadales</taxon>
        <taxon>Pseudomonadaceae</taxon>
        <taxon>Halopseudomonas</taxon>
    </lineage>
</organism>
<dbReference type="NCBIfam" id="NF041023">
    <property type="entry name" value="PP0621_fam"/>
    <property type="match status" value="1"/>
</dbReference>
<dbReference type="OrthoDB" id="9814432at2"/>
<dbReference type="InterPro" id="IPR049708">
    <property type="entry name" value="PP0621-like"/>
</dbReference>
<dbReference type="Proteomes" id="UP000243426">
    <property type="component" value="Chromosome I"/>
</dbReference>
<accession>A0A1H1U501</accession>
<reference evidence="2" key="1">
    <citation type="submission" date="2016-10" db="EMBL/GenBank/DDBJ databases">
        <authorList>
            <person name="Varghese N."/>
            <person name="Submissions S."/>
        </authorList>
    </citation>
    <scope>NUCLEOTIDE SEQUENCE [LARGE SCALE GENOMIC DNA]</scope>
    <source>
        <strain evidence="2">2SM5</strain>
    </source>
</reference>
<evidence type="ECO:0008006" key="3">
    <source>
        <dbReference type="Google" id="ProtNLM"/>
    </source>
</evidence>
<evidence type="ECO:0000313" key="2">
    <source>
        <dbReference type="Proteomes" id="UP000243426"/>
    </source>
</evidence>
<dbReference type="AlphaFoldDB" id="A0A1H1U501"/>
<proteinExistence type="predicted"/>
<protein>
    <recommendedName>
        <fullName evidence="3">MYND finger</fullName>
    </recommendedName>
</protein>
<gene>
    <name evidence="1" type="ORF">SAMN05216198_2489</name>
</gene>
<sequence length="77" mass="9079">MGLIKLFILLVLAYIAFVFWRQMKAAQADKRRAAPPQQPPKMVRCAQCQLHLPEHLALRQDDKWYCCSEHRNVDQQD</sequence>
<keyword evidence="2" id="KW-1185">Reference proteome</keyword>
<name>A0A1H1U501_9GAMM</name>
<evidence type="ECO:0000313" key="1">
    <source>
        <dbReference type="EMBL" id="SDS67423.1"/>
    </source>
</evidence>
<dbReference type="STRING" id="797277.SAMN05216198_2489"/>